<protein>
    <recommendedName>
        <fullName evidence="3">HPt domain-containing protein</fullName>
    </recommendedName>
</protein>
<dbReference type="Gene3D" id="1.20.120.160">
    <property type="entry name" value="HPT domain"/>
    <property type="match status" value="1"/>
</dbReference>
<evidence type="ECO:0000313" key="1">
    <source>
        <dbReference type="EMBL" id="MDT0642825.1"/>
    </source>
</evidence>
<dbReference type="EMBL" id="JAVRHQ010000008">
    <property type="protein sequence ID" value="MDT0642825.1"/>
    <property type="molecule type" value="Genomic_DNA"/>
</dbReference>
<comment type="caution">
    <text evidence="1">The sequence shown here is derived from an EMBL/GenBank/DDBJ whole genome shotgun (WGS) entry which is preliminary data.</text>
</comment>
<dbReference type="InterPro" id="IPR036641">
    <property type="entry name" value="HPT_dom_sf"/>
</dbReference>
<dbReference type="Gene3D" id="3.40.50.2300">
    <property type="match status" value="1"/>
</dbReference>
<organism evidence="1 2">
    <name type="scientific">Autumnicola tepida</name>
    <dbReference type="NCBI Taxonomy" id="3075595"/>
    <lineage>
        <taxon>Bacteria</taxon>
        <taxon>Pseudomonadati</taxon>
        <taxon>Bacteroidota</taxon>
        <taxon>Flavobacteriia</taxon>
        <taxon>Flavobacteriales</taxon>
        <taxon>Flavobacteriaceae</taxon>
        <taxon>Autumnicola</taxon>
    </lineage>
</organism>
<gene>
    <name evidence="1" type="ORF">RM553_08280</name>
</gene>
<sequence>MNDKLKNSDLKSILIIESNGDEVKRFVDVVQNNCDAKVTSFKSSVEAILWLQNNFADIIILEEGLQPMNVTQTTEYIQIELGKNAPIFISSTKKSAKNDEKLLQKPFTLEGLQKLCSKKIEVKQDALHYSLEYLTEISDRNTEFICGSIEIFKTSVSEQILLLEKALENQESKKIGEIAHHIKPSFEMLLNDEAAGLCNHLIYKFNASEAPVQIKELRKIFEKIKKELETDFTLKKS</sequence>
<name>A0ABU3C912_9FLAO</name>
<dbReference type="SUPFAM" id="SSF52172">
    <property type="entry name" value="CheY-like"/>
    <property type="match status" value="1"/>
</dbReference>
<dbReference type="RefSeq" id="WP_311534456.1">
    <property type="nucleotide sequence ID" value="NZ_JAVRHQ010000008.1"/>
</dbReference>
<proteinExistence type="predicted"/>
<reference evidence="1 2" key="1">
    <citation type="submission" date="2023-09" db="EMBL/GenBank/DDBJ databases">
        <authorList>
            <person name="Rey-Velasco X."/>
        </authorList>
    </citation>
    <scope>NUCLEOTIDE SEQUENCE [LARGE SCALE GENOMIC DNA]</scope>
    <source>
        <strain evidence="1 2">F363</strain>
    </source>
</reference>
<keyword evidence="2" id="KW-1185">Reference proteome</keyword>
<evidence type="ECO:0000313" key="2">
    <source>
        <dbReference type="Proteomes" id="UP001262889"/>
    </source>
</evidence>
<dbReference type="Proteomes" id="UP001262889">
    <property type="component" value="Unassembled WGS sequence"/>
</dbReference>
<evidence type="ECO:0008006" key="3">
    <source>
        <dbReference type="Google" id="ProtNLM"/>
    </source>
</evidence>
<dbReference type="InterPro" id="IPR011006">
    <property type="entry name" value="CheY-like_superfamily"/>
</dbReference>
<dbReference type="SUPFAM" id="SSF47226">
    <property type="entry name" value="Histidine-containing phosphotransfer domain, HPT domain"/>
    <property type="match status" value="1"/>
</dbReference>
<accession>A0ABU3C912</accession>